<evidence type="ECO:0000256" key="3">
    <source>
        <dbReference type="ARBA" id="ARBA00022741"/>
    </source>
</evidence>
<dbReference type="InterPro" id="IPR032284">
    <property type="entry name" value="RecQ_Zn-bd"/>
</dbReference>
<dbReference type="InterPro" id="IPR036390">
    <property type="entry name" value="WH_DNA-bd_sf"/>
</dbReference>
<keyword evidence="7" id="KW-0238">DNA-binding</keyword>
<dbReference type="InterPro" id="IPR002121">
    <property type="entry name" value="HRDC_dom"/>
</dbReference>
<comment type="cofactor">
    <cofactor evidence="1">
        <name>Zn(2+)</name>
        <dbReference type="ChEBI" id="CHEBI:29105"/>
    </cofactor>
</comment>
<protein>
    <recommendedName>
        <fullName evidence="10">ATP-dependent DNA helicase</fullName>
        <ecNumber evidence="10">5.6.2.4</ecNumber>
    </recommendedName>
</protein>
<dbReference type="GO" id="GO:0003677">
    <property type="term" value="F:DNA binding"/>
    <property type="evidence" value="ECO:0007669"/>
    <property type="project" value="UniProtKB-KW"/>
</dbReference>
<keyword evidence="15" id="KW-1185">Reference proteome</keyword>
<dbReference type="FunFam" id="3.40.50.300:FF:001450">
    <property type="entry name" value="ATP-dependent DNA helicase"/>
    <property type="match status" value="1"/>
</dbReference>
<dbReference type="GO" id="GO:0043138">
    <property type="term" value="F:3'-5' DNA helicase activity"/>
    <property type="evidence" value="ECO:0007669"/>
    <property type="project" value="UniProtKB-EC"/>
</dbReference>
<evidence type="ECO:0000256" key="6">
    <source>
        <dbReference type="ARBA" id="ARBA00022840"/>
    </source>
</evidence>
<dbReference type="InterPro" id="IPR010997">
    <property type="entry name" value="HRDC-like_sf"/>
</dbReference>
<dbReference type="EC" id="5.6.2.4" evidence="10"/>
<dbReference type="Pfam" id="PF14493">
    <property type="entry name" value="HTH_40"/>
    <property type="match status" value="1"/>
</dbReference>
<keyword evidence="4 10" id="KW-0378">Hydrolase</keyword>
<dbReference type="GO" id="GO:0000724">
    <property type="term" value="P:double-strand break repair via homologous recombination"/>
    <property type="evidence" value="ECO:0007669"/>
    <property type="project" value="TreeGrafter"/>
</dbReference>
<dbReference type="GO" id="GO:0005737">
    <property type="term" value="C:cytoplasm"/>
    <property type="evidence" value="ECO:0007669"/>
    <property type="project" value="TreeGrafter"/>
</dbReference>
<dbReference type="SUPFAM" id="SSF46785">
    <property type="entry name" value="Winged helix' DNA-binding domain"/>
    <property type="match status" value="1"/>
</dbReference>
<feature type="domain" description="Helicase ATP-binding" evidence="12">
    <location>
        <begin position="22"/>
        <end position="189"/>
    </location>
</feature>
<dbReference type="Proteomes" id="UP000596660">
    <property type="component" value="Unplaced"/>
</dbReference>
<dbReference type="InterPro" id="IPR011545">
    <property type="entry name" value="DEAD/DEAH_box_helicase_dom"/>
</dbReference>
<comment type="similarity">
    <text evidence="2 10">Belongs to the helicase family. RecQ subfamily.</text>
</comment>
<dbReference type="Pfam" id="PF16124">
    <property type="entry name" value="RecQ_Zn_bind"/>
    <property type="match status" value="1"/>
</dbReference>
<dbReference type="InterPro" id="IPR001650">
    <property type="entry name" value="Helicase_C-like"/>
</dbReference>
<dbReference type="GO" id="GO:0009378">
    <property type="term" value="F:four-way junction helicase activity"/>
    <property type="evidence" value="ECO:0007669"/>
    <property type="project" value="TreeGrafter"/>
</dbReference>
<feature type="domain" description="HRDC" evidence="11">
    <location>
        <begin position="533"/>
        <end position="613"/>
    </location>
</feature>
<dbReference type="Gene3D" id="1.10.10.10">
    <property type="entry name" value="Winged helix-like DNA-binding domain superfamily/Winged helix DNA-binding domain"/>
    <property type="match status" value="1"/>
</dbReference>
<organism evidence="14 15">
    <name type="scientific">Chenopodium quinoa</name>
    <name type="common">Quinoa</name>
    <dbReference type="NCBI Taxonomy" id="63459"/>
    <lineage>
        <taxon>Eukaryota</taxon>
        <taxon>Viridiplantae</taxon>
        <taxon>Streptophyta</taxon>
        <taxon>Embryophyta</taxon>
        <taxon>Tracheophyta</taxon>
        <taxon>Spermatophyta</taxon>
        <taxon>Magnoliopsida</taxon>
        <taxon>eudicotyledons</taxon>
        <taxon>Gunneridae</taxon>
        <taxon>Pentapetalae</taxon>
        <taxon>Caryophyllales</taxon>
        <taxon>Chenopodiaceae</taxon>
        <taxon>Chenopodioideae</taxon>
        <taxon>Atripliceae</taxon>
        <taxon>Chenopodium</taxon>
    </lineage>
</organism>
<dbReference type="SUPFAM" id="SSF47819">
    <property type="entry name" value="HRDC-like"/>
    <property type="match status" value="1"/>
</dbReference>
<dbReference type="AlphaFoldDB" id="A0A803MZ07"/>
<evidence type="ECO:0000259" key="11">
    <source>
        <dbReference type="PROSITE" id="PS50967"/>
    </source>
</evidence>
<comment type="catalytic activity">
    <reaction evidence="9 10">
        <text>Couples ATP hydrolysis with the unwinding of duplex DNA by translocating in the 3'-5' direction.</text>
        <dbReference type="EC" id="5.6.2.4"/>
    </reaction>
</comment>
<keyword evidence="10" id="KW-0539">Nucleus</keyword>
<dbReference type="PROSITE" id="PS51194">
    <property type="entry name" value="HELICASE_CTER"/>
    <property type="match status" value="1"/>
</dbReference>
<dbReference type="PROSITE" id="PS50967">
    <property type="entry name" value="HRDC"/>
    <property type="match status" value="1"/>
</dbReference>
<name>A0A803MZ07_CHEQI</name>
<dbReference type="PROSITE" id="PS51192">
    <property type="entry name" value="HELICASE_ATP_BIND_1"/>
    <property type="match status" value="1"/>
</dbReference>
<dbReference type="Pfam" id="PF00270">
    <property type="entry name" value="DEAD"/>
    <property type="match status" value="1"/>
</dbReference>
<evidence type="ECO:0000256" key="8">
    <source>
        <dbReference type="ARBA" id="ARBA00023235"/>
    </source>
</evidence>
<dbReference type="NCBIfam" id="TIGR00614">
    <property type="entry name" value="recQ_fam"/>
    <property type="match status" value="1"/>
</dbReference>
<dbReference type="GO" id="GO:0016787">
    <property type="term" value="F:hydrolase activity"/>
    <property type="evidence" value="ECO:0007669"/>
    <property type="project" value="UniProtKB-KW"/>
</dbReference>
<comment type="subcellular location">
    <subcellularLocation>
        <location evidence="10">Nucleus</location>
    </subcellularLocation>
</comment>
<dbReference type="SMART" id="SM00956">
    <property type="entry name" value="RQC"/>
    <property type="match status" value="1"/>
</dbReference>
<dbReference type="FunFam" id="1.10.10.10:FF:000513">
    <property type="entry name" value="ATP-dependent DNA helicase"/>
    <property type="match status" value="1"/>
</dbReference>
<keyword evidence="8" id="KW-0413">Isomerase</keyword>
<accession>A0A803MZ07</accession>
<dbReference type="InterPro" id="IPR044876">
    <property type="entry name" value="HRDC_dom_sf"/>
</dbReference>
<dbReference type="Pfam" id="PF00271">
    <property type="entry name" value="Helicase_C"/>
    <property type="match status" value="1"/>
</dbReference>
<evidence type="ECO:0000256" key="10">
    <source>
        <dbReference type="RuleBase" id="RU364117"/>
    </source>
</evidence>
<dbReference type="PANTHER" id="PTHR13710:SF120">
    <property type="entry name" value="BIFUNCTIONAL 3'-5' EXONUCLEASE_ATP-DEPENDENT HELICASE WRN"/>
    <property type="match status" value="1"/>
</dbReference>
<dbReference type="SMART" id="SM00487">
    <property type="entry name" value="DEXDc"/>
    <property type="match status" value="1"/>
</dbReference>
<keyword evidence="5 10" id="KW-0347">Helicase</keyword>
<dbReference type="GO" id="GO:0005694">
    <property type="term" value="C:chromosome"/>
    <property type="evidence" value="ECO:0007669"/>
    <property type="project" value="TreeGrafter"/>
</dbReference>
<dbReference type="SUPFAM" id="SSF52540">
    <property type="entry name" value="P-loop containing nucleoside triphosphate hydrolases"/>
    <property type="match status" value="1"/>
</dbReference>
<dbReference type="InterPro" id="IPR029491">
    <property type="entry name" value="Helicase_HTH"/>
</dbReference>
<dbReference type="InterPro" id="IPR014001">
    <property type="entry name" value="Helicase_ATP-bd"/>
</dbReference>
<dbReference type="Gramene" id="AUR62037584-RA">
    <property type="protein sequence ID" value="AUR62037584-RA:cds"/>
    <property type="gene ID" value="AUR62037584"/>
</dbReference>
<dbReference type="Pfam" id="PF09382">
    <property type="entry name" value="RQC"/>
    <property type="match status" value="1"/>
</dbReference>
<reference evidence="14" key="2">
    <citation type="submission" date="2021-03" db="UniProtKB">
        <authorList>
            <consortium name="EnsemblPlants"/>
        </authorList>
    </citation>
    <scope>IDENTIFICATION</scope>
</reference>
<reference evidence="14" key="1">
    <citation type="journal article" date="2017" name="Nature">
        <title>The genome of Chenopodium quinoa.</title>
        <authorList>
            <person name="Jarvis D.E."/>
            <person name="Ho Y.S."/>
            <person name="Lightfoot D.J."/>
            <person name="Schmoeckel S.M."/>
            <person name="Li B."/>
            <person name="Borm T.J.A."/>
            <person name="Ohyanagi H."/>
            <person name="Mineta K."/>
            <person name="Michell C.T."/>
            <person name="Saber N."/>
            <person name="Kharbatia N.M."/>
            <person name="Rupper R.R."/>
            <person name="Sharp A.R."/>
            <person name="Dally N."/>
            <person name="Boughton B.A."/>
            <person name="Woo Y.H."/>
            <person name="Gao G."/>
            <person name="Schijlen E.G.W.M."/>
            <person name="Guo X."/>
            <person name="Momin A.A."/>
            <person name="Negrao S."/>
            <person name="Al-Babili S."/>
            <person name="Gehring C."/>
            <person name="Roessner U."/>
            <person name="Jung C."/>
            <person name="Murphy K."/>
            <person name="Arold S.T."/>
            <person name="Gojobori T."/>
            <person name="van der Linden C.G."/>
            <person name="van Loo E.N."/>
            <person name="Jellen E.N."/>
            <person name="Maughan P.J."/>
            <person name="Tester M."/>
        </authorList>
    </citation>
    <scope>NUCLEOTIDE SEQUENCE [LARGE SCALE GENOMIC DNA]</scope>
    <source>
        <strain evidence="14">cv. PI 614886</strain>
    </source>
</reference>
<dbReference type="CDD" id="cd17920">
    <property type="entry name" value="DEXHc_RecQ"/>
    <property type="match status" value="1"/>
</dbReference>
<sequence length="897" mass="100007">MELTLKKFFGFSNFRPYQKEVIEKIMEGRDCLAVMATGSGKSLCYQVPPLIAGNTGIVVSPLLSLMQDQVMALKQRGIQAEYLGSTQTDKTVQTKAESGFYSLLFMTPEKACAIPNSFWTRLLKAGICLFAVDEAHCISEWGHDFRTEYKQLDKLRPILSDVPFVSLTATATDKVRLDIIKSLKMKDPYVAVGSFDRKNLFYGVKSFNRGIYFLDELVQEVSKSVATAGSTIIYCLTIKDVEQIHQLLESAGIKAGIYHGQMGNKAREEAHSVMVATIAFGMGIDKPNIRQVIHYGCPKSLETYYQESGRCGRDGIASVCWLYYTRSDFAKSDFYCSGLQTENQRKAVVDSLMEAQKYCMLTTCRRKFLLEHFGEMVPAENCGNCDNCTTTRRERDMSKEAYLLMACIHSCRGNWGLNLPIDVLRGSRSKKIVDAQFDKLPLHGLGKAYSSNWWKSLGSQLISHGYLKETISDVYRFVSVSTKGAQYLKSAGPDHQPPLILPIIDEMCEEDEGAPGQVEGLKTLTSSECEGLTEAEVQLYHTLLAERAKLARATGTAPYAICGEATIKKIALVRPSTRARLANIDGVNQHFVTTYGDHFLQAIRHLSQDLNMSLDGELSIQTVSVKKVTPVQNLPKKLTPAKFEAWRMWHEDRHSIEKIANFPGRSAPIKEGTVLSYLLEAFQEGLATDWPRFCAEIELTPEMFSSILDAVTKVGSTEKLKPIKDELPENVNYSHIKAGLTMLSCGISSPSELNPLNKANEVPEAAESSPKSLASCLAEESCNLDHKLPKNRKDEETDFDCDMITSKRCKIDKENDRCSAMSATQSSIVEWLKNYGDGVALHDIIQHFKDSSEETIRTLLVDLEGEAARPPLSLVHCSNKVFTESLLLSYPPVQEHP</sequence>
<dbReference type="GO" id="GO:0005524">
    <property type="term" value="F:ATP binding"/>
    <property type="evidence" value="ECO:0007669"/>
    <property type="project" value="UniProtKB-KW"/>
</dbReference>
<dbReference type="Gene3D" id="3.40.50.300">
    <property type="entry name" value="P-loop containing nucleotide triphosphate hydrolases"/>
    <property type="match status" value="2"/>
</dbReference>
<dbReference type="SMART" id="SM00490">
    <property type="entry name" value="HELICc"/>
    <property type="match status" value="1"/>
</dbReference>
<evidence type="ECO:0000259" key="12">
    <source>
        <dbReference type="PROSITE" id="PS51192"/>
    </source>
</evidence>
<keyword evidence="3 10" id="KW-0547">Nucleotide-binding</keyword>
<dbReference type="OMA" id="VGLTHEI"/>
<feature type="domain" description="Helicase C-terminal" evidence="13">
    <location>
        <begin position="213"/>
        <end position="360"/>
    </location>
</feature>
<dbReference type="InterPro" id="IPR027417">
    <property type="entry name" value="P-loop_NTPase"/>
</dbReference>
<evidence type="ECO:0000256" key="5">
    <source>
        <dbReference type="ARBA" id="ARBA00022806"/>
    </source>
</evidence>
<evidence type="ECO:0000313" key="14">
    <source>
        <dbReference type="EnsemblPlants" id="AUR62037584-RA:cds"/>
    </source>
</evidence>
<evidence type="ECO:0000256" key="9">
    <source>
        <dbReference type="ARBA" id="ARBA00034617"/>
    </source>
</evidence>
<evidence type="ECO:0000256" key="4">
    <source>
        <dbReference type="ARBA" id="ARBA00022801"/>
    </source>
</evidence>
<evidence type="ECO:0000256" key="1">
    <source>
        <dbReference type="ARBA" id="ARBA00001947"/>
    </source>
</evidence>
<dbReference type="EnsemblPlants" id="AUR62037584-RA">
    <property type="protein sequence ID" value="AUR62037584-RA:cds"/>
    <property type="gene ID" value="AUR62037584"/>
</dbReference>
<dbReference type="Pfam" id="PF00570">
    <property type="entry name" value="HRDC"/>
    <property type="match status" value="1"/>
</dbReference>
<dbReference type="InterPro" id="IPR018982">
    <property type="entry name" value="RQC_domain"/>
</dbReference>
<comment type="catalytic activity">
    <reaction evidence="10">
        <text>ATP + H2O = ADP + phosphate + H(+)</text>
        <dbReference type="Rhea" id="RHEA:13065"/>
        <dbReference type="ChEBI" id="CHEBI:15377"/>
        <dbReference type="ChEBI" id="CHEBI:15378"/>
        <dbReference type="ChEBI" id="CHEBI:30616"/>
        <dbReference type="ChEBI" id="CHEBI:43474"/>
        <dbReference type="ChEBI" id="CHEBI:456216"/>
    </reaction>
</comment>
<evidence type="ECO:0000313" key="15">
    <source>
        <dbReference type="Proteomes" id="UP000596660"/>
    </source>
</evidence>
<dbReference type="GO" id="GO:0005634">
    <property type="term" value="C:nucleus"/>
    <property type="evidence" value="ECO:0007669"/>
    <property type="project" value="UniProtKB-SubCell"/>
</dbReference>
<dbReference type="GO" id="GO:0006260">
    <property type="term" value="P:DNA replication"/>
    <property type="evidence" value="ECO:0007669"/>
    <property type="project" value="InterPro"/>
</dbReference>
<evidence type="ECO:0000256" key="7">
    <source>
        <dbReference type="ARBA" id="ARBA00023125"/>
    </source>
</evidence>
<dbReference type="InterPro" id="IPR036388">
    <property type="entry name" value="WH-like_DNA-bd_sf"/>
</dbReference>
<dbReference type="PANTHER" id="PTHR13710">
    <property type="entry name" value="DNA HELICASE RECQ FAMILY MEMBER"/>
    <property type="match status" value="1"/>
</dbReference>
<keyword evidence="6 10" id="KW-0067">ATP-binding</keyword>
<dbReference type="InterPro" id="IPR004589">
    <property type="entry name" value="DNA_helicase_ATP-dep_RecQ"/>
</dbReference>
<dbReference type="Gene3D" id="1.10.150.80">
    <property type="entry name" value="HRDC domain"/>
    <property type="match status" value="1"/>
</dbReference>
<evidence type="ECO:0000259" key="13">
    <source>
        <dbReference type="PROSITE" id="PS51194"/>
    </source>
</evidence>
<evidence type="ECO:0000256" key="2">
    <source>
        <dbReference type="ARBA" id="ARBA00005446"/>
    </source>
</evidence>
<proteinExistence type="inferred from homology"/>